<evidence type="ECO:0000256" key="1">
    <source>
        <dbReference type="SAM" id="MobiDB-lite"/>
    </source>
</evidence>
<name>A0AAV2L9B5_KNICA</name>
<protein>
    <submittedName>
        <fullName evidence="2">Uncharacterized protein</fullName>
    </submittedName>
</protein>
<organism evidence="2 3">
    <name type="scientific">Knipowitschia caucasica</name>
    <name type="common">Caucasian dwarf goby</name>
    <name type="synonym">Pomatoschistus caucasicus</name>
    <dbReference type="NCBI Taxonomy" id="637954"/>
    <lineage>
        <taxon>Eukaryota</taxon>
        <taxon>Metazoa</taxon>
        <taxon>Chordata</taxon>
        <taxon>Craniata</taxon>
        <taxon>Vertebrata</taxon>
        <taxon>Euteleostomi</taxon>
        <taxon>Actinopterygii</taxon>
        <taxon>Neopterygii</taxon>
        <taxon>Teleostei</taxon>
        <taxon>Neoteleostei</taxon>
        <taxon>Acanthomorphata</taxon>
        <taxon>Gobiaria</taxon>
        <taxon>Gobiiformes</taxon>
        <taxon>Gobioidei</taxon>
        <taxon>Gobiidae</taxon>
        <taxon>Gobiinae</taxon>
        <taxon>Knipowitschia</taxon>
    </lineage>
</organism>
<dbReference type="EMBL" id="OZ035843">
    <property type="protein sequence ID" value="CAL1597198.1"/>
    <property type="molecule type" value="Genomic_DNA"/>
</dbReference>
<gene>
    <name evidence="2" type="ORF">KC01_LOCUS25742</name>
</gene>
<feature type="compositionally biased region" description="Polar residues" evidence="1">
    <location>
        <begin position="74"/>
        <end position="85"/>
    </location>
</feature>
<sequence length="155" mass="17688">MNQKERRQLRRAVEREQERSLTNMEDAGEEVQAEAGPSTSNMEDTGVEVQAEAGPSTSNMEDAGVEVQAEAGPSTPNTESQQDQPEVQEESTEQDPANLSREDLLKERDLLKLRARMEYEDKYRAHFYIATLTSEHKEKMKEKDAIIQRPYISPF</sequence>
<evidence type="ECO:0000313" key="3">
    <source>
        <dbReference type="Proteomes" id="UP001497482"/>
    </source>
</evidence>
<evidence type="ECO:0000313" key="2">
    <source>
        <dbReference type="EMBL" id="CAL1597198.1"/>
    </source>
</evidence>
<accession>A0AAV2L9B5</accession>
<keyword evidence="3" id="KW-1185">Reference proteome</keyword>
<feature type="region of interest" description="Disordered" evidence="1">
    <location>
        <begin position="1"/>
        <end position="104"/>
    </location>
</feature>
<dbReference type="AlphaFoldDB" id="A0AAV2L9B5"/>
<reference evidence="2 3" key="1">
    <citation type="submission" date="2024-04" db="EMBL/GenBank/DDBJ databases">
        <authorList>
            <person name="Waldvogel A.-M."/>
            <person name="Schoenle A."/>
        </authorList>
    </citation>
    <scope>NUCLEOTIDE SEQUENCE [LARGE SCALE GENOMIC DNA]</scope>
</reference>
<proteinExistence type="predicted"/>
<dbReference type="Proteomes" id="UP001497482">
    <property type="component" value="Chromosome 21"/>
</dbReference>
<feature type="compositionally biased region" description="Basic and acidic residues" evidence="1">
    <location>
        <begin position="1"/>
        <end position="19"/>
    </location>
</feature>